<evidence type="ECO:0000313" key="14">
    <source>
        <dbReference type="EMBL" id="CAH0770738.1"/>
    </source>
</evidence>
<evidence type="ECO:0000256" key="7">
    <source>
        <dbReference type="ARBA" id="ARBA00023053"/>
    </source>
</evidence>
<dbReference type="PANTHER" id="PTHR11690">
    <property type="entry name" value="AMILORIDE-SENSITIVE SODIUM CHANNEL-RELATED"/>
    <property type="match status" value="1"/>
</dbReference>
<dbReference type="AlphaFoldDB" id="A0A9P0C561"/>
<dbReference type="PANTHER" id="PTHR11690:SF247">
    <property type="entry name" value="PICKPOCKET 23, ISOFORM C"/>
    <property type="match status" value="1"/>
</dbReference>
<evidence type="ECO:0000256" key="1">
    <source>
        <dbReference type="ARBA" id="ARBA00004141"/>
    </source>
</evidence>
<keyword evidence="7" id="KW-0915">Sodium</keyword>
<accession>A0A9P0C561</accession>
<dbReference type="GO" id="GO:0015280">
    <property type="term" value="F:ligand-gated sodium channel activity"/>
    <property type="evidence" value="ECO:0007669"/>
    <property type="project" value="TreeGrafter"/>
</dbReference>
<reference evidence="14" key="1">
    <citation type="submission" date="2021-12" db="EMBL/GenBank/DDBJ databases">
        <authorList>
            <person name="King R."/>
        </authorList>
    </citation>
    <scope>NUCLEOTIDE SEQUENCE</scope>
</reference>
<evidence type="ECO:0000256" key="10">
    <source>
        <dbReference type="ARBA" id="ARBA00023201"/>
    </source>
</evidence>
<evidence type="ECO:0000256" key="5">
    <source>
        <dbReference type="ARBA" id="ARBA00022692"/>
    </source>
</evidence>
<gene>
    <name evidence="14" type="ORF">BEMITA_LOCUS7576</name>
</gene>
<dbReference type="GO" id="GO:0005886">
    <property type="term" value="C:plasma membrane"/>
    <property type="evidence" value="ECO:0007669"/>
    <property type="project" value="TreeGrafter"/>
</dbReference>
<keyword evidence="3 12" id="KW-0813">Transport</keyword>
<keyword evidence="9 13" id="KW-0472">Membrane</keyword>
<keyword evidence="15" id="KW-1185">Reference proteome</keyword>
<sequence length="429" mass="49776">MRLPTKFGEHHASFTRFKNAGRKVVLTRTFMKNRLRRKIEASRRTCHLVNEYMKYSTVHGVRYISHNKATVFERGFWLLMLMLCFAAACLIAEILFQRYRAIPSVLAVKDTHFPLYLFPFPTITICPANKVIKSRALEYLLRFVNGSTFDEELEESMSNIMSALALMQQPLYYRMNPYINASQHMFPLFETMNITDFMMTVMVHTSYEYPRAGSGVWLQAVPSMRLSIMVQPSIIVTSDAVKRLSVATRQCVFPDERQLRFYHVYTEKSCLIQCRIDHVINKCNCTLYFFNLHEEVPECGLMDLPCVVKHTRHLKFLTPPRNVPGFDFTFLNESLDCSHCQTTCYETEHDLEVTFVPDSLPTAAMFYGYLDVAYGNLGATKYQRDITFTWIDLLVALGGVANLFLGFSLISVCEFLYWIFKILKPFITK</sequence>
<keyword evidence="5 12" id="KW-0812">Transmembrane</keyword>
<keyword evidence="11 12" id="KW-0407">Ion channel</keyword>
<evidence type="ECO:0000256" key="13">
    <source>
        <dbReference type="SAM" id="Phobius"/>
    </source>
</evidence>
<dbReference type="EMBL" id="OU963865">
    <property type="protein sequence ID" value="CAH0770738.1"/>
    <property type="molecule type" value="Genomic_DNA"/>
</dbReference>
<dbReference type="Gene3D" id="1.10.287.770">
    <property type="entry name" value="YojJ-like"/>
    <property type="match status" value="1"/>
</dbReference>
<evidence type="ECO:0000313" key="15">
    <source>
        <dbReference type="Proteomes" id="UP001152759"/>
    </source>
</evidence>
<evidence type="ECO:0008006" key="16">
    <source>
        <dbReference type="Google" id="ProtNLM"/>
    </source>
</evidence>
<comment type="subcellular location">
    <subcellularLocation>
        <location evidence="1">Membrane</location>
        <topology evidence="1">Multi-pass membrane protein</topology>
    </subcellularLocation>
</comment>
<dbReference type="Proteomes" id="UP001152759">
    <property type="component" value="Chromosome 4"/>
</dbReference>
<protein>
    <recommendedName>
        <fullName evidence="16">Sodium channel protein Nach</fullName>
    </recommendedName>
</protein>
<comment type="similarity">
    <text evidence="2 12">Belongs to the amiloride-sensitive sodium channel (TC 1.A.6) family.</text>
</comment>
<evidence type="ECO:0000256" key="4">
    <source>
        <dbReference type="ARBA" id="ARBA00022461"/>
    </source>
</evidence>
<evidence type="ECO:0000256" key="11">
    <source>
        <dbReference type="ARBA" id="ARBA00023303"/>
    </source>
</evidence>
<evidence type="ECO:0000256" key="9">
    <source>
        <dbReference type="ARBA" id="ARBA00023136"/>
    </source>
</evidence>
<evidence type="ECO:0000256" key="8">
    <source>
        <dbReference type="ARBA" id="ARBA00023065"/>
    </source>
</evidence>
<keyword evidence="4 12" id="KW-0894">Sodium channel</keyword>
<name>A0A9P0C561_BEMTA</name>
<feature type="transmembrane region" description="Helical" evidence="13">
    <location>
        <begin position="76"/>
        <end position="96"/>
    </location>
</feature>
<dbReference type="Gene3D" id="1.10.287.820">
    <property type="entry name" value="Acid-sensing ion channel domain"/>
    <property type="match status" value="1"/>
</dbReference>
<keyword evidence="6 13" id="KW-1133">Transmembrane helix</keyword>
<dbReference type="InterPro" id="IPR001873">
    <property type="entry name" value="ENaC"/>
</dbReference>
<evidence type="ECO:0000256" key="3">
    <source>
        <dbReference type="ARBA" id="ARBA00022448"/>
    </source>
</evidence>
<feature type="transmembrane region" description="Helical" evidence="13">
    <location>
        <begin position="393"/>
        <end position="420"/>
    </location>
</feature>
<proteinExistence type="inferred from homology"/>
<keyword evidence="10 12" id="KW-0739">Sodium transport</keyword>
<evidence type="ECO:0000256" key="2">
    <source>
        <dbReference type="ARBA" id="ARBA00007193"/>
    </source>
</evidence>
<evidence type="ECO:0000256" key="6">
    <source>
        <dbReference type="ARBA" id="ARBA00022989"/>
    </source>
</evidence>
<evidence type="ECO:0000256" key="12">
    <source>
        <dbReference type="RuleBase" id="RU000679"/>
    </source>
</evidence>
<organism evidence="14 15">
    <name type="scientific">Bemisia tabaci</name>
    <name type="common">Sweetpotato whitefly</name>
    <name type="synonym">Aleurodes tabaci</name>
    <dbReference type="NCBI Taxonomy" id="7038"/>
    <lineage>
        <taxon>Eukaryota</taxon>
        <taxon>Metazoa</taxon>
        <taxon>Ecdysozoa</taxon>
        <taxon>Arthropoda</taxon>
        <taxon>Hexapoda</taxon>
        <taxon>Insecta</taxon>
        <taxon>Pterygota</taxon>
        <taxon>Neoptera</taxon>
        <taxon>Paraneoptera</taxon>
        <taxon>Hemiptera</taxon>
        <taxon>Sternorrhyncha</taxon>
        <taxon>Aleyrodoidea</taxon>
        <taxon>Aleyrodidae</taxon>
        <taxon>Aleyrodinae</taxon>
        <taxon>Bemisia</taxon>
    </lineage>
</organism>
<keyword evidence="8 12" id="KW-0406">Ion transport</keyword>
<dbReference type="Pfam" id="PF00858">
    <property type="entry name" value="ASC"/>
    <property type="match status" value="2"/>
</dbReference>